<dbReference type="GeneID" id="89968340"/>
<protein>
    <submittedName>
        <fullName evidence="1">Uncharacterized protein</fullName>
    </submittedName>
</protein>
<gene>
    <name evidence="1" type="ORF">LTR84_000118</name>
</gene>
<evidence type="ECO:0000313" key="2">
    <source>
        <dbReference type="Proteomes" id="UP001358417"/>
    </source>
</evidence>
<organism evidence="1 2">
    <name type="scientific">Exophiala bonariae</name>
    <dbReference type="NCBI Taxonomy" id="1690606"/>
    <lineage>
        <taxon>Eukaryota</taxon>
        <taxon>Fungi</taxon>
        <taxon>Dikarya</taxon>
        <taxon>Ascomycota</taxon>
        <taxon>Pezizomycotina</taxon>
        <taxon>Eurotiomycetes</taxon>
        <taxon>Chaetothyriomycetidae</taxon>
        <taxon>Chaetothyriales</taxon>
        <taxon>Herpotrichiellaceae</taxon>
        <taxon>Exophiala</taxon>
    </lineage>
</organism>
<sequence>MRGIPGVMYVRGRTQSDVQSWVDTVHGLRYKDYQLAAPVESIAGGEQGGSTLEMESPLGILEEVGTVKEIATSMEAKGIISWWRSAMGFARE</sequence>
<evidence type="ECO:0000313" key="1">
    <source>
        <dbReference type="EMBL" id="KAK5064285.1"/>
    </source>
</evidence>
<reference evidence="1 2" key="1">
    <citation type="submission" date="2023-08" db="EMBL/GenBank/DDBJ databases">
        <title>Black Yeasts Isolated from many extreme environments.</title>
        <authorList>
            <person name="Coleine C."/>
            <person name="Stajich J.E."/>
            <person name="Selbmann L."/>
        </authorList>
    </citation>
    <scope>NUCLEOTIDE SEQUENCE [LARGE SCALE GENOMIC DNA]</scope>
    <source>
        <strain evidence="1 2">CCFEE 5792</strain>
    </source>
</reference>
<dbReference type="Proteomes" id="UP001358417">
    <property type="component" value="Unassembled WGS sequence"/>
</dbReference>
<dbReference type="RefSeq" id="XP_064711609.1">
    <property type="nucleotide sequence ID" value="XM_064843749.1"/>
</dbReference>
<name>A0AAV9NQ57_9EURO</name>
<dbReference type="EMBL" id="JAVRRD010000001">
    <property type="protein sequence ID" value="KAK5064285.1"/>
    <property type="molecule type" value="Genomic_DNA"/>
</dbReference>
<keyword evidence="2" id="KW-1185">Reference proteome</keyword>
<accession>A0AAV9NQ57</accession>
<proteinExistence type="predicted"/>
<dbReference type="AlphaFoldDB" id="A0AAV9NQ57"/>
<comment type="caution">
    <text evidence="1">The sequence shown here is derived from an EMBL/GenBank/DDBJ whole genome shotgun (WGS) entry which is preliminary data.</text>
</comment>